<evidence type="ECO:0000256" key="3">
    <source>
        <dbReference type="ARBA" id="ARBA00022801"/>
    </source>
</evidence>
<reference evidence="13 14" key="1">
    <citation type="submission" date="2017-06" db="EMBL/GenBank/DDBJ databases">
        <authorList>
            <person name="Kim H.J."/>
            <person name="Triplett B.A."/>
        </authorList>
    </citation>
    <scope>NUCLEOTIDE SEQUENCE [LARGE SCALE GENOMIC DNA]</scope>
    <source>
        <strain evidence="13 14">B29T1</strain>
    </source>
</reference>
<dbReference type="AlphaFoldDB" id="A0A212RVN3"/>
<dbReference type="GO" id="GO:0016887">
    <property type="term" value="F:ATP hydrolysis activity"/>
    <property type="evidence" value="ECO:0007669"/>
    <property type="project" value="RHEA"/>
</dbReference>
<dbReference type="InterPro" id="IPR027417">
    <property type="entry name" value="P-loop_NTPase"/>
</dbReference>
<organism evidence="13 14">
    <name type="scientific">Arboricoccus pini</name>
    <dbReference type="NCBI Taxonomy" id="1963835"/>
    <lineage>
        <taxon>Bacteria</taxon>
        <taxon>Pseudomonadati</taxon>
        <taxon>Pseudomonadota</taxon>
        <taxon>Alphaproteobacteria</taxon>
        <taxon>Geminicoccales</taxon>
        <taxon>Geminicoccaceae</taxon>
        <taxon>Arboricoccus</taxon>
    </lineage>
</organism>
<dbReference type="Pfam" id="PF00580">
    <property type="entry name" value="UvrD-helicase"/>
    <property type="match status" value="1"/>
</dbReference>
<gene>
    <name evidence="13" type="ORF">SAMN07250955_11557</name>
</gene>
<evidence type="ECO:0000256" key="10">
    <source>
        <dbReference type="PROSITE-ProRule" id="PRU00560"/>
    </source>
</evidence>
<keyword evidence="6" id="KW-0413">Isomerase</keyword>
<accession>A0A212RVN3</accession>
<dbReference type="Proteomes" id="UP000197065">
    <property type="component" value="Unassembled WGS sequence"/>
</dbReference>
<dbReference type="Gene3D" id="1.10.10.160">
    <property type="match status" value="1"/>
</dbReference>
<dbReference type="GO" id="GO:0003677">
    <property type="term" value="F:DNA binding"/>
    <property type="evidence" value="ECO:0007669"/>
    <property type="project" value="InterPro"/>
</dbReference>
<feature type="domain" description="UvrD-like helicase C-terminal" evidence="12">
    <location>
        <begin position="317"/>
        <end position="578"/>
    </location>
</feature>
<feature type="domain" description="UvrD-like helicase ATP-binding" evidence="11">
    <location>
        <begin position="27"/>
        <end position="316"/>
    </location>
</feature>
<keyword evidence="14" id="KW-1185">Reference proteome</keyword>
<dbReference type="InterPro" id="IPR013986">
    <property type="entry name" value="DExx_box_DNA_helicase_dom_sf"/>
</dbReference>
<dbReference type="EC" id="5.6.2.4" evidence="8"/>
<feature type="binding site" evidence="10">
    <location>
        <begin position="48"/>
        <end position="55"/>
    </location>
    <ligand>
        <name>ATP</name>
        <dbReference type="ChEBI" id="CHEBI:30616"/>
    </ligand>
</feature>
<evidence type="ECO:0000256" key="9">
    <source>
        <dbReference type="ARBA" id="ARBA00048988"/>
    </source>
</evidence>
<keyword evidence="5 10" id="KW-0067">ATP-binding</keyword>
<evidence type="ECO:0000256" key="4">
    <source>
        <dbReference type="ARBA" id="ARBA00022806"/>
    </source>
</evidence>
<proteinExistence type="inferred from homology"/>
<keyword evidence="4 10" id="KW-0347">Helicase</keyword>
<evidence type="ECO:0000256" key="8">
    <source>
        <dbReference type="ARBA" id="ARBA00034808"/>
    </source>
</evidence>
<dbReference type="PANTHER" id="PTHR11070">
    <property type="entry name" value="UVRD / RECB / PCRA DNA HELICASE FAMILY MEMBER"/>
    <property type="match status" value="1"/>
</dbReference>
<sequence>MPAIWKVPAKEMQASDRYLADLNPGQREAVTFGIPAGAAPAPPLLVIAGAGTGKTTTLAHRVARLVMHGADPGRILLLTFSRRAADEMRRRVAAILDQAAGDAGRGLEWAGTFHATGRRVLSIYAAQAGLEGGVSVLDRADAADLLDLVRADLDLVGDMRRFPRKATCLQIYSAAVNGVLPLAELLAQRFPWCAEWEAQLKRLFGAYVEAKQHQAALDLDDLLLWWERLMQEPALAAHVGNRFDHVLVDEYQDTNPVQQRILLALKPDGAGVTAVGDDAQAIYSFRGASVRNILDFPKAFVPPAAILALSANYRSTQPILDAAGAVIGLRHEGFAKALEAVRPGGVKPVIALLRDDIAQALYVVRRILENREAGTRLNDQAVLFRTGQHSAALELELTRRGIPFVKWGGLRFLDAAHVKDLLALLRWSRNLKDRVAGMRSLQLLPGIGPGTAKRLMTALEVKGDPASLASIVVPPAARPHWPGFVGMMADLVQDPAWPGDLVRLRDFLEPRLPELYEGGQSRVQDLDQLAALAERHADAEAFLAEMVLDPPELTGDQAGPPSLDEEQLVLSTIHSAKGQEWRSVFVLNCVDGCIPSDLAVGSAADIEEERRLFYVAMTRAKDELELLQPERFFILQQAARGDRHVRAIRTRFIPDRLLRFFTRRNEHPWRGADAPASALPRLDVKADLRRMWAE</sequence>
<dbReference type="PROSITE" id="PS51198">
    <property type="entry name" value="UVRD_HELICASE_ATP_BIND"/>
    <property type="match status" value="1"/>
</dbReference>
<dbReference type="Gene3D" id="1.10.486.10">
    <property type="entry name" value="PCRA, domain 4"/>
    <property type="match status" value="1"/>
</dbReference>
<dbReference type="PANTHER" id="PTHR11070:SF3">
    <property type="entry name" value="DNA 3'-5' HELICASE"/>
    <property type="match status" value="1"/>
</dbReference>
<dbReference type="InterPro" id="IPR014016">
    <property type="entry name" value="UvrD-like_ATP-bd"/>
</dbReference>
<comment type="similarity">
    <text evidence="1">Belongs to the helicase family. UvrD subfamily.</text>
</comment>
<dbReference type="Pfam" id="PF13361">
    <property type="entry name" value="UvrD_C"/>
    <property type="match status" value="2"/>
</dbReference>
<dbReference type="GO" id="GO:0000725">
    <property type="term" value="P:recombinational repair"/>
    <property type="evidence" value="ECO:0007669"/>
    <property type="project" value="TreeGrafter"/>
</dbReference>
<keyword evidence="3 10" id="KW-0378">Hydrolase</keyword>
<evidence type="ECO:0000313" key="13">
    <source>
        <dbReference type="EMBL" id="SNB76686.1"/>
    </source>
</evidence>
<dbReference type="GO" id="GO:0005524">
    <property type="term" value="F:ATP binding"/>
    <property type="evidence" value="ECO:0007669"/>
    <property type="project" value="UniProtKB-UniRule"/>
</dbReference>
<name>A0A212RVN3_9PROT</name>
<dbReference type="SUPFAM" id="SSF52540">
    <property type="entry name" value="P-loop containing nucleoside triphosphate hydrolases"/>
    <property type="match status" value="1"/>
</dbReference>
<evidence type="ECO:0000259" key="11">
    <source>
        <dbReference type="PROSITE" id="PS51198"/>
    </source>
</evidence>
<evidence type="ECO:0000256" key="6">
    <source>
        <dbReference type="ARBA" id="ARBA00023235"/>
    </source>
</evidence>
<evidence type="ECO:0000256" key="5">
    <source>
        <dbReference type="ARBA" id="ARBA00022840"/>
    </source>
</evidence>
<dbReference type="InterPro" id="IPR014017">
    <property type="entry name" value="DNA_helicase_UvrD-like_C"/>
</dbReference>
<dbReference type="Gene3D" id="3.40.50.300">
    <property type="entry name" value="P-loop containing nucleotide triphosphate hydrolases"/>
    <property type="match status" value="2"/>
</dbReference>
<dbReference type="InterPro" id="IPR000212">
    <property type="entry name" value="DNA_helicase_UvrD/REP"/>
</dbReference>
<comment type="catalytic activity">
    <reaction evidence="7">
        <text>Couples ATP hydrolysis with the unwinding of duplex DNA by translocating in the 3'-5' direction.</text>
        <dbReference type="EC" id="5.6.2.4"/>
    </reaction>
</comment>
<dbReference type="CDD" id="cd17932">
    <property type="entry name" value="DEXQc_UvrD"/>
    <property type="match status" value="1"/>
</dbReference>
<evidence type="ECO:0000256" key="7">
    <source>
        <dbReference type="ARBA" id="ARBA00034617"/>
    </source>
</evidence>
<evidence type="ECO:0000259" key="12">
    <source>
        <dbReference type="PROSITE" id="PS51217"/>
    </source>
</evidence>
<dbReference type="PROSITE" id="PS51217">
    <property type="entry name" value="UVRD_HELICASE_CTER"/>
    <property type="match status" value="1"/>
</dbReference>
<evidence type="ECO:0000313" key="14">
    <source>
        <dbReference type="Proteomes" id="UP000197065"/>
    </source>
</evidence>
<evidence type="ECO:0000256" key="1">
    <source>
        <dbReference type="ARBA" id="ARBA00009922"/>
    </source>
</evidence>
<dbReference type="GO" id="GO:0043138">
    <property type="term" value="F:3'-5' DNA helicase activity"/>
    <property type="evidence" value="ECO:0007669"/>
    <property type="project" value="UniProtKB-EC"/>
</dbReference>
<comment type="catalytic activity">
    <reaction evidence="9">
        <text>ATP + H2O = ADP + phosphate + H(+)</text>
        <dbReference type="Rhea" id="RHEA:13065"/>
        <dbReference type="ChEBI" id="CHEBI:15377"/>
        <dbReference type="ChEBI" id="CHEBI:15378"/>
        <dbReference type="ChEBI" id="CHEBI:30616"/>
        <dbReference type="ChEBI" id="CHEBI:43474"/>
        <dbReference type="ChEBI" id="CHEBI:456216"/>
        <dbReference type="EC" id="5.6.2.4"/>
    </reaction>
</comment>
<keyword evidence="2 10" id="KW-0547">Nucleotide-binding</keyword>
<evidence type="ECO:0000256" key="2">
    <source>
        <dbReference type="ARBA" id="ARBA00022741"/>
    </source>
</evidence>
<dbReference type="GO" id="GO:0005829">
    <property type="term" value="C:cytosol"/>
    <property type="evidence" value="ECO:0007669"/>
    <property type="project" value="TreeGrafter"/>
</dbReference>
<dbReference type="EMBL" id="FYEH01000015">
    <property type="protein sequence ID" value="SNB76686.1"/>
    <property type="molecule type" value="Genomic_DNA"/>
</dbReference>
<protein>
    <recommendedName>
        <fullName evidence="8">DNA 3'-5' helicase</fullName>
        <ecNumber evidence="8">5.6.2.4</ecNumber>
    </recommendedName>
</protein>